<dbReference type="EMBL" id="MDCE01000015">
    <property type="protein sequence ID" value="PPV06429.1"/>
    <property type="molecule type" value="Genomic_DNA"/>
</dbReference>
<organism evidence="1 2">
    <name type="scientific">Xanthomonas bromi</name>
    <dbReference type="NCBI Taxonomy" id="56449"/>
    <lineage>
        <taxon>Bacteria</taxon>
        <taxon>Pseudomonadati</taxon>
        <taxon>Pseudomonadota</taxon>
        <taxon>Gammaproteobacteria</taxon>
        <taxon>Lysobacterales</taxon>
        <taxon>Lysobacteraceae</taxon>
        <taxon>Xanthomonas</taxon>
    </lineage>
</organism>
<keyword evidence="2" id="KW-1185">Reference proteome</keyword>
<evidence type="ECO:0000313" key="2">
    <source>
        <dbReference type="Proteomes" id="UP000239710"/>
    </source>
</evidence>
<accession>A0ABX5BNU5</accession>
<evidence type="ECO:0000313" key="1">
    <source>
        <dbReference type="EMBL" id="PPV06429.1"/>
    </source>
</evidence>
<reference evidence="1 2" key="1">
    <citation type="submission" date="2016-08" db="EMBL/GenBank/DDBJ databases">
        <title>Evolution of the type three secretion system and type three effector repertoires in Xanthomonas.</title>
        <authorList>
            <person name="Merda D."/>
            <person name="Briand M."/>
            <person name="Bosis E."/>
            <person name="Rousseau C."/>
            <person name="Portier P."/>
            <person name="Jacques M.-A."/>
            <person name="Fischer-Le Saux M."/>
        </authorList>
    </citation>
    <scope>NUCLEOTIDE SEQUENCE [LARGE SCALE GENOMIC DNA]</scope>
    <source>
        <strain evidence="1 2">CFBP1976</strain>
    </source>
</reference>
<proteinExistence type="predicted"/>
<comment type="caution">
    <text evidence="1">The sequence shown here is derived from an EMBL/GenBank/DDBJ whole genome shotgun (WGS) entry which is preliminary data.</text>
</comment>
<protein>
    <submittedName>
        <fullName evidence="1">Uncharacterized protein</fullName>
    </submittedName>
</protein>
<sequence length="86" mass="9599">MRLRASRRAAITVAHAHAAPCLGRGMWRLSRRSMPCPRRGRREARASSTPVAVAPIRRISAQQISDTPTGQTRFFHTAFRGMRSAD</sequence>
<dbReference type="Proteomes" id="UP000239710">
    <property type="component" value="Unassembled WGS sequence"/>
</dbReference>
<gene>
    <name evidence="1" type="ORF">XbrCFBP1976_11600</name>
</gene>
<name>A0ABX5BNU5_9XANT</name>